<dbReference type="Gene3D" id="3.50.50.60">
    <property type="entry name" value="FAD/NAD(P)-binding domain"/>
    <property type="match status" value="1"/>
</dbReference>
<dbReference type="InterPro" id="IPR002938">
    <property type="entry name" value="FAD-bd"/>
</dbReference>
<dbReference type="InterPro" id="IPR011777">
    <property type="entry name" value="Geranylgeranyl_Rdtase_fam"/>
</dbReference>
<dbReference type="Proteomes" id="UP000199403">
    <property type="component" value="Unassembled WGS sequence"/>
</dbReference>
<dbReference type="NCBIfam" id="TIGR02032">
    <property type="entry name" value="GG-red-SF"/>
    <property type="match status" value="1"/>
</dbReference>
<keyword evidence="6" id="KW-1185">Reference proteome</keyword>
<evidence type="ECO:0000259" key="3">
    <source>
        <dbReference type="Pfam" id="PF00890"/>
    </source>
</evidence>
<gene>
    <name evidence="5" type="ORF">SAMN05192553_101446</name>
</gene>
<evidence type="ECO:0000313" key="5">
    <source>
        <dbReference type="EMBL" id="SEI82690.1"/>
    </source>
</evidence>
<keyword evidence="2" id="KW-0560">Oxidoreductase</keyword>
<keyword evidence="1" id="KW-0285">Flavoprotein</keyword>
<reference evidence="6" key="1">
    <citation type="submission" date="2016-10" db="EMBL/GenBank/DDBJ databases">
        <authorList>
            <person name="Varghese N."/>
            <person name="Submissions S."/>
        </authorList>
    </citation>
    <scope>NUCLEOTIDE SEQUENCE [LARGE SCALE GENOMIC DNA]</scope>
    <source>
        <strain evidence="6">IBRC-M 10761</strain>
    </source>
</reference>
<evidence type="ECO:0000259" key="4">
    <source>
        <dbReference type="Pfam" id="PF01494"/>
    </source>
</evidence>
<dbReference type="STRING" id="1416801.SAMN05192553_101446"/>
<dbReference type="EMBL" id="FNZH01000001">
    <property type="protein sequence ID" value="SEI82690.1"/>
    <property type="molecule type" value="Genomic_DNA"/>
</dbReference>
<proteinExistence type="predicted"/>
<dbReference type="GO" id="GO:0071949">
    <property type="term" value="F:FAD binding"/>
    <property type="evidence" value="ECO:0007669"/>
    <property type="project" value="InterPro"/>
</dbReference>
<dbReference type="Pfam" id="PF00890">
    <property type="entry name" value="FAD_binding_2"/>
    <property type="match status" value="1"/>
</dbReference>
<accession>A0A1H6U2P8</accession>
<dbReference type="PANTHER" id="PTHR42685:SF22">
    <property type="entry name" value="CONDITIONED MEDIUM FACTOR RECEPTOR 1"/>
    <property type="match status" value="1"/>
</dbReference>
<evidence type="ECO:0000313" key="6">
    <source>
        <dbReference type="Proteomes" id="UP000199403"/>
    </source>
</evidence>
<feature type="domain" description="FAD-dependent oxidoreductase 2 FAD-binding" evidence="3">
    <location>
        <begin position="42"/>
        <end position="74"/>
    </location>
</feature>
<dbReference type="GO" id="GO:0016628">
    <property type="term" value="F:oxidoreductase activity, acting on the CH-CH group of donors, NAD or NADP as acceptor"/>
    <property type="evidence" value="ECO:0007669"/>
    <property type="project" value="InterPro"/>
</dbReference>
<feature type="domain" description="FAD-binding" evidence="4">
    <location>
        <begin position="125"/>
        <end position="321"/>
    </location>
</feature>
<dbReference type="PANTHER" id="PTHR42685">
    <property type="entry name" value="GERANYLGERANYL DIPHOSPHATE REDUCTASE"/>
    <property type="match status" value="1"/>
</dbReference>
<sequence length="417" mass="46876">MKSSMTQATHGGMIIKHARFPVCRQAGMWQLRDNYKHMKTYDIAVIGTGPAGAMAAYTAAARGKKVLLIDKEQLPRYKTCGGGLVFRGRSRLPFALDGMVEKECREIEVYFEGSDHYFLTRREQPIISMVMRDSFDSLLVDKAREKGAELLQQCTLQGLQEEDEELLLQTSRGAFRTRYLIAADGALSPTAKLAGWEESRKLIPALEYEVEVNPADFERLSRRTRFDVDAVPYGYAWCFPKKNHLSIGVGCLKKQKINLKAYYEAYLEKLEIREIRSASAHGFQIPIAPRQSGFSRGRVFLAGDAAGFADPLTAEGISNALYSGELAAQALVASGESVGQAGETYQRLLEERLLPELKTSSLMAWVFYAQPQVRNWLLQKYGQRGCEILTDMFMGNQPFPDNLKQKLADRIPLLRFS</sequence>
<protein>
    <submittedName>
        <fullName evidence="5">Geranylgeranyl reductase family</fullName>
    </submittedName>
</protein>
<dbReference type="SUPFAM" id="SSF51905">
    <property type="entry name" value="FAD/NAD(P)-binding domain"/>
    <property type="match status" value="1"/>
</dbReference>
<dbReference type="PRINTS" id="PR00420">
    <property type="entry name" value="RNGMNOXGNASE"/>
</dbReference>
<dbReference type="Pfam" id="PF01494">
    <property type="entry name" value="FAD_binding_3"/>
    <property type="match status" value="1"/>
</dbReference>
<evidence type="ECO:0000256" key="1">
    <source>
        <dbReference type="ARBA" id="ARBA00022630"/>
    </source>
</evidence>
<evidence type="ECO:0000256" key="2">
    <source>
        <dbReference type="ARBA" id="ARBA00023002"/>
    </source>
</evidence>
<organism evidence="5 6">
    <name type="scientific">Cyclobacterium xiamenense</name>
    <dbReference type="NCBI Taxonomy" id="1297121"/>
    <lineage>
        <taxon>Bacteria</taxon>
        <taxon>Pseudomonadati</taxon>
        <taxon>Bacteroidota</taxon>
        <taxon>Cytophagia</taxon>
        <taxon>Cytophagales</taxon>
        <taxon>Cyclobacteriaceae</taxon>
        <taxon>Cyclobacterium</taxon>
    </lineage>
</organism>
<name>A0A1H6U2P8_9BACT</name>
<dbReference type="AlphaFoldDB" id="A0A1H6U2P8"/>
<dbReference type="InterPro" id="IPR036188">
    <property type="entry name" value="FAD/NAD-bd_sf"/>
</dbReference>
<dbReference type="InterPro" id="IPR003953">
    <property type="entry name" value="FAD-dep_OxRdtase_2_FAD-bd"/>
</dbReference>
<dbReference type="InterPro" id="IPR050407">
    <property type="entry name" value="Geranylgeranyl_reductase"/>
</dbReference>
<dbReference type="RefSeq" id="WP_244891050.1">
    <property type="nucleotide sequence ID" value="NZ_FNZH01000001.1"/>
</dbReference>